<dbReference type="Pfam" id="PF01546">
    <property type="entry name" value="Peptidase_M20"/>
    <property type="match status" value="1"/>
</dbReference>
<feature type="domain" description="Peptidase M20 dimerisation" evidence="6">
    <location>
        <begin position="241"/>
        <end position="384"/>
    </location>
</feature>
<organism evidence="7 8">
    <name type="scientific">[Collinsella] massiliensis</name>
    <dbReference type="NCBI Taxonomy" id="1232426"/>
    <lineage>
        <taxon>Bacteria</taxon>
        <taxon>Bacillati</taxon>
        <taxon>Actinomycetota</taxon>
        <taxon>Coriobacteriia</taxon>
        <taxon>Coriobacteriales</taxon>
        <taxon>Coriobacteriaceae</taxon>
        <taxon>Enorma</taxon>
    </lineage>
</organism>
<evidence type="ECO:0000256" key="4">
    <source>
        <dbReference type="ARBA" id="ARBA00022801"/>
    </source>
</evidence>
<evidence type="ECO:0000256" key="3">
    <source>
        <dbReference type="ARBA" id="ARBA00022723"/>
    </source>
</evidence>
<dbReference type="Pfam" id="PF07687">
    <property type="entry name" value="M20_dimer"/>
    <property type="match status" value="1"/>
</dbReference>
<dbReference type="SUPFAM" id="SSF53187">
    <property type="entry name" value="Zn-dependent exopeptidases"/>
    <property type="match status" value="1"/>
</dbReference>
<protein>
    <recommendedName>
        <fullName evidence="6">Peptidase M20 dimerisation domain-containing protein</fullName>
    </recommendedName>
</protein>
<comment type="similarity">
    <text evidence="1">Belongs to the peptidase M20A family.</text>
</comment>
<evidence type="ECO:0000256" key="1">
    <source>
        <dbReference type="ARBA" id="ARBA00006247"/>
    </source>
</evidence>
<gene>
    <name evidence="7" type="ORF">B5G02_05115</name>
</gene>
<dbReference type="InterPro" id="IPR011650">
    <property type="entry name" value="Peptidase_M20_dimer"/>
</dbReference>
<dbReference type="PANTHER" id="PTHR45962:SF1">
    <property type="entry name" value="N-FATTY-ACYL-AMINO ACID SYNTHASE_HYDROLASE PM20D1"/>
    <property type="match status" value="1"/>
</dbReference>
<evidence type="ECO:0000256" key="2">
    <source>
        <dbReference type="ARBA" id="ARBA00022670"/>
    </source>
</evidence>
<dbReference type="Proteomes" id="UP000195781">
    <property type="component" value="Unassembled WGS sequence"/>
</dbReference>
<evidence type="ECO:0000256" key="5">
    <source>
        <dbReference type="ARBA" id="ARBA00022833"/>
    </source>
</evidence>
<dbReference type="GO" id="GO:0008233">
    <property type="term" value="F:peptidase activity"/>
    <property type="evidence" value="ECO:0007669"/>
    <property type="project" value="UniProtKB-KW"/>
</dbReference>
<dbReference type="SUPFAM" id="SSF55031">
    <property type="entry name" value="Bacterial exopeptidase dimerisation domain"/>
    <property type="match status" value="1"/>
</dbReference>
<dbReference type="InterPro" id="IPR047177">
    <property type="entry name" value="Pept_M20A"/>
</dbReference>
<dbReference type="Gene3D" id="1.10.150.900">
    <property type="match status" value="1"/>
</dbReference>
<dbReference type="RefSeq" id="WP_094335422.1">
    <property type="nucleotide sequence ID" value="NZ_NFIE01000009.1"/>
</dbReference>
<keyword evidence="3" id="KW-0479">Metal-binding</keyword>
<evidence type="ECO:0000313" key="7">
    <source>
        <dbReference type="EMBL" id="OUN88764.1"/>
    </source>
</evidence>
<dbReference type="InterPro" id="IPR036264">
    <property type="entry name" value="Bact_exopeptidase_dim_dom"/>
</dbReference>
<evidence type="ECO:0000313" key="8">
    <source>
        <dbReference type="Proteomes" id="UP000195781"/>
    </source>
</evidence>
<keyword evidence="4" id="KW-0378">Hydrolase</keyword>
<keyword evidence="8" id="KW-1185">Reference proteome</keyword>
<sequence>MHAKMLMKGAAAAAAVGIGSVAGFCAVRAARMKPARPAGTPLDAGVYHADDDAVKRFQELLRVPTISRDDPKLVDRKPFTRWVPTLRRLYPLTFAACELHMIDEFGMLMRWPGTNPALDPIVMMAHHDVVPVDGQHWEHDPFGAEIIDGEIWARGSLDTKCIIGAFFEATEYLIGRGYQPPRDVWFFSSNAEEVSGPAARDAVAWLRDHGIHPAMVLDEGGAVAGDTPLGVKVPVAMVGVSEKGHVDLTVTARADGGHASTPARTDAPLLLARVCDRIASNPGMPCFTEALDATLAELASRSSMLYRLVFSNLWLTRPLVAKIMASNGETAAMLRTTYALTQLEGSPAHNVLPPVARANFNVRVAPFETVDDAVARARALAVEECLASGVSPDHVTVEIAQAVPYTEPAPISPFENDAAFDYLHRCVSGVYPEAGFAPYVQNSCTDSREFNAICEHVYRFCGFEYSAEARALIHAENERIGVDVYKRGIGFYVAFLANLGQLEM</sequence>
<accession>A0A1Y3XT83</accession>
<dbReference type="EMBL" id="NFIE01000009">
    <property type="protein sequence ID" value="OUN88764.1"/>
    <property type="molecule type" value="Genomic_DNA"/>
</dbReference>
<dbReference type="GO" id="GO:0006508">
    <property type="term" value="P:proteolysis"/>
    <property type="evidence" value="ECO:0007669"/>
    <property type="project" value="UniProtKB-KW"/>
</dbReference>
<dbReference type="PIRSF" id="PIRSF036696">
    <property type="entry name" value="ACY-1"/>
    <property type="match status" value="1"/>
</dbReference>
<dbReference type="Gene3D" id="3.30.70.360">
    <property type="match status" value="1"/>
</dbReference>
<dbReference type="AlphaFoldDB" id="A0A1Y3XT83"/>
<dbReference type="PANTHER" id="PTHR45962">
    <property type="entry name" value="N-FATTY-ACYL-AMINO ACID SYNTHASE/HYDROLASE PM20D1"/>
    <property type="match status" value="1"/>
</dbReference>
<keyword evidence="5" id="KW-0862">Zinc</keyword>
<dbReference type="OrthoDB" id="3665926at2"/>
<name>A0A1Y3XT83_9ACTN</name>
<dbReference type="Gene3D" id="3.40.630.10">
    <property type="entry name" value="Zn peptidases"/>
    <property type="match status" value="1"/>
</dbReference>
<evidence type="ECO:0000259" key="6">
    <source>
        <dbReference type="Pfam" id="PF07687"/>
    </source>
</evidence>
<dbReference type="GO" id="GO:0046872">
    <property type="term" value="F:metal ion binding"/>
    <property type="evidence" value="ECO:0007669"/>
    <property type="project" value="UniProtKB-KW"/>
</dbReference>
<proteinExistence type="inferred from homology"/>
<reference evidence="8" key="1">
    <citation type="submission" date="2017-04" db="EMBL/GenBank/DDBJ databases">
        <title>Function of individual gut microbiota members based on whole genome sequencing of pure cultures obtained from chicken caecum.</title>
        <authorList>
            <person name="Medvecky M."/>
            <person name="Cejkova D."/>
            <person name="Polansky O."/>
            <person name="Karasova D."/>
            <person name="Kubasova T."/>
            <person name="Cizek A."/>
            <person name="Rychlik I."/>
        </authorList>
    </citation>
    <scope>NUCLEOTIDE SEQUENCE [LARGE SCALE GENOMIC DNA]</scope>
    <source>
        <strain evidence="8">An5</strain>
    </source>
</reference>
<dbReference type="InterPro" id="IPR002933">
    <property type="entry name" value="Peptidase_M20"/>
</dbReference>
<comment type="caution">
    <text evidence="7">The sequence shown here is derived from an EMBL/GenBank/DDBJ whole genome shotgun (WGS) entry which is preliminary data.</text>
</comment>
<keyword evidence="2" id="KW-0645">Protease</keyword>